<sequence length="87" mass="9800">MGVGRARPRQEARHGELFRKRNAFPRRLPNTHAITVTHRRIEPQRRGVAKKTSDATLRFARAASAEEGMEASLLFIAITLPSLWPVA</sequence>
<name>A0A8T3CZG6_9TELE</name>
<protein>
    <submittedName>
        <fullName evidence="2">Uncharacterized protein</fullName>
    </submittedName>
</protein>
<accession>A0A8T3CZG6</accession>
<evidence type="ECO:0000313" key="2">
    <source>
        <dbReference type="EMBL" id="KAI1889596.1"/>
    </source>
</evidence>
<reference evidence="2" key="1">
    <citation type="submission" date="2021-01" db="EMBL/GenBank/DDBJ databases">
        <authorList>
            <person name="Zahm M."/>
            <person name="Roques C."/>
            <person name="Cabau C."/>
            <person name="Klopp C."/>
            <person name="Donnadieu C."/>
            <person name="Jouanno E."/>
            <person name="Lampietro C."/>
            <person name="Louis A."/>
            <person name="Herpin A."/>
            <person name="Echchiki A."/>
            <person name="Berthelot C."/>
            <person name="Parey E."/>
            <person name="Roest-Crollius H."/>
            <person name="Braasch I."/>
            <person name="Postlethwait J."/>
            <person name="Bobe J."/>
            <person name="Montfort J."/>
            <person name="Bouchez O."/>
            <person name="Begum T."/>
            <person name="Mejri S."/>
            <person name="Adams A."/>
            <person name="Chen W.-J."/>
            <person name="Guiguen Y."/>
        </authorList>
    </citation>
    <scope>NUCLEOTIDE SEQUENCE</scope>
    <source>
        <tissue evidence="2">Blood</tissue>
    </source>
</reference>
<feature type="compositionally biased region" description="Basic and acidic residues" evidence="1">
    <location>
        <begin position="8"/>
        <end position="19"/>
    </location>
</feature>
<dbReference type="EMBL" id="JAERUA010000015">
    <property type="protein sequence ID" value="KAI1889596.1"/>
    <property type="molecule type" value="Genomic_DNA"/>
</dbReference>
<feature type="region of interest" description="Disordered" evidence="1">
    <location>
        <begin position="1"/>
        <end position="22"/>
    </location>
</feature>
<dbReference type="AlphaFoldDB" id="A0A8T3CZG6"/>
<dbReference type="Proteomes" id="UP000829720">
    <property type="component" value="Unassembled WGS sequence"/>
</dbReference>
<evidence type="ECO:0000313" key="3">
    <source>
        <dbReference type="Proteomes" id="UP000829720"/>
    </source>
</evidence>
<proteinExistence type="predicted"/>
<gene>
    <name evidence="2" type="ORF">AGOR_G00164550</name>
</gene>
<comment type="caution">
    <text evidence="2">The sequence shown here is derived from an EMBL/GenBank/DDBJ whole genome shotgun (WGS) entry which is preliminary data.</text>
</comment>
<organism evidence="2 3">
    <name type="scientific">Albula goreensis</name>
    <dbReference type="NCBI Taxonomy" id="1534307"/>
    <lineage>
        <taxon>Eukaryota</taxon>
        <taxon>Metazoa</taxon>
        <taxon>Chordata</taxon>
        <taxon>Craniata</taxon>
        <taxon>Vertebrata</taxon>
        <taxon>Euteleostomi</taxon>
        <taxon>Actinopterygii</taxon>
        <taxon>Neopterygii</taxon>
        <taxon>Teleostei</taxon>
        <taxon>Albuliformes</taxon>
        <taxon>Albulidae</taxon>
        <taxon>Albula</taxon>
    </lineage>
</organism>
<keyword evidence="3" id="KW-1185">Reference proteome</keyword>
<evidence type="ECO:0000256" key="1">
    <source>
        <dbReference type="SAM" id="MobiDB-lite"/>
    </source>
</evidence>